<dbReference type="AlphaFoldDB" id="A0A0L7L0H5"/>
<feature type="non-terminal residue" evidence="2">
    <location>
        <position position="1"/>
    </location>
</feature>
<proteinExistence type="predicted"/>
<sequence length="127" mass="14352">VCGIQLANGAVTKKNEYVPIKYPGPIQEGTFNRYGDYEPLYKVRSKRGWHTVVQAPEENYVQMVRLETCSEAEGACFTAFPSLPTLKTFCKQKYSVWEFLVADDNGGTEKVKTELPICCSCHYKTLV</sequence>
<evidence type="ECO:0000313" key="2">
    <source>
        <dbReference type="EMBL" id="KOB68816.1"/>
    </source>
</evidence>
<organism evidence="2 3">
    <name type="scientific">Operophtera brumata</name>
    <name type="common">Winter moth</name>
    <name type="synonym">Phalaena brumata</name>
    <dbReference type="NCBI Taxonomy" id="104452"/>
    <lineage>
        <taxon>Eukaryota</taxon>
        <taxon>Metazoa</taxon>
        <taxon>Ecdysozoa</taxon>
        <taxon>Arthropoda</taxon>
        <taxon>Hexapoda</taxon>
        <taxon>Insecta</taxon>
        <taxon>Pterygota</taxon>
        <taxon>Neoptera</taxon>
        <taxon>Endopterygota</taxon>
        <taxon>Lepidoptera</taxon>
        <taxon>Glossata</taxon>
        <taxon>Ditrysia</taxon>
        <taxon>Geometroidea</taxon>
        <taxon>Geometridae</taxon>
        <taxon>Larentiinae</taxon>
        <taxon>Operophtera</taxon>
    </lineage>
</organism>
<name>A0A0L7L0H5_OPEBR</name>
<gene>
    <name evidence="2" type="ORF">OBRU01_17758</name>
</gene>
<comment type="caution">
    <text evidence="2">The sequence shown here is derived from an EMBL/GenBank/DDBJ whole genome shotgun (WGS) entry which is preliminary data.</text>
</comment>
<protein>
    <submittedName>
        <fullName evidence="2">Spz1B</fullName>
    </submittedName>
</protein>
<dbReference type="Gene3D" id="2.10.90.10">
    <property type="entry name" value="Cystine-knot cytokines"/>
    <property type="match status" value="1"/>
</dbReference>
<feature type="domain" description="Spaetzle" evidence="1">
    <location>
        <begin position="38"/>
        <end position="123"/>
    </location>
</feature>
<dbReference type="SUPFAM" id="SSF57501">
    <property type="entry name" value="Cystine-knot cytokines"/>
    <property type="match status" value="1"/>
</dbReference>
<evidence type="ECO:0000259" key="1">
    <source>
        <dbReference type="Pfam" id="PF16077"/>
    </source>
</evidence>
<dbReference type="Proteomes" id="UP000037510">
    <property type="component" value="Unassembled WGS sequence"/>
</dbReference>
<dbReference type="Pfam" id="PF16077">
    <property type="entry name" value="Spaetzle"/>
    <property type="match status" value="1"/>
</dbReference>
<keyword evidence="3" id="KW-1185">Reference proteome</keyword>
<evidence type="ECO:0000313" key="3">
    <source>
        <dbReference type="Proteomes" id="UP000037510"/>
    </source>
</evidence>
<accession>A0A0L7L0H5</accession>
<dbReference type="InterPro" id="IPR029034">
    <property type="entry name" value="Cystine-knot_cytokine"/>
</dbReference>
<dbReference type="InterPro" id="IPR032104">
    <property type="entry name" value="Spaetzle"/>
</dbReference>
<dbReference type="EMBL" id="JTDY01003931">
    <property type="protein sequence ID" value="KOB68816.1"/>
    <property type="molecule type" value="Genomic_DNA"/>
</dbReference>
<reference evidence="2 3" key="1">
    <citation type="journal article" date="2015" name="Genome Biol. Evol.">
        <title>The genome of winter moth (Operophtera brumata) provides a genomic perspective on sexual dimorphism and phenology.</title>
        <authorList>
            <person name="Derks M.F."/>
            <person name="Smit S."/>
            <person name="Salis L."/>
            <person name="Schijlen E."/>
            <person name="Bossers A."/>
            <person name="Mateman C."/>
            <person name="Pijl A.S."/>
            <person name="de Ridder D."/>
            <person name="Groenen M.A."/>
            <person name="Visser M.E."/>
            <person name="Megens H.J."/>
        </authorList>
    </citation>
    <scope>NUCLEOTIDE SEQUENCE [LARGE SCALE GENOMIC DNA]</scope>
    <source>
        <strain evidence="2">WM2013NL</strain>
        <tissue evidence="2">Head and thorax</tissue>
    </source>
</reference>